<dbReference type="CDD" id="cd07735">
    <property type="entry name" value="class_II_PDE_MBL-fold"/>
    <property type="match status" value="1"/>
</dbReference>
<dbReference type="InterPro" id="IPR000396">
    <property type="entry name" value="Pdiesterase2"/>
</dbReference>
<dbReference type="EC" id="3.1.4.17" evidence="3"/>
<organism evidence="3 4">
    <name type="scientific">Acetobacter senegalensis</name>
    <dbReference type="NCBI Taxonomy" id="446692"/>
    <lineage>
        <taxon>Bacteria</taxon>
        <taxon>Pseudomonadati</taxon>
        <taxon>Pseudomonadota</taxon>
        <taxon>Alphaproteobacteria</taxon>
        <taxon>Acetobacterales</taxon>
        <taxon>Acetobacteraceae</taxon>
        <taxon>Acetobacter</taxon>
    </lineage>
</organism>
<keyword evidence="2" id="KW-0732">Signal</keyword>
<dbReference type="GO" id="GO:0004115">
    <property type="term" value="F:3',5'-cyclic-AMP phosphodiesterase activity"/>
    <property type="evidence" value="ECO:0007669"/>
    <property type="project" value="UniProtKB-UniRule"/>
</dbReference>
<reference evidence="4" key="1">
    <citation type="submission" date="2014-09" db="EMBL/GenBank/DDBJ databases">
        <authorList>
            <person name="Illeghems K.G."/>
        </authorList>
    </citation>
    <scope>NUCLEOTIDE SEQUENCE [LARGE SCALE GENOMIC DNA]</scope>
    <source>
        <strain evidence="4">108B</strain>
    </source>
</reference>
<keyword evidence="1" id="KW-0114">cAMP</keyword>
<dbReference type="GO" id="GO:0006198">
    <property type="term" value="P:cAMP catabolic process"/>
    <property type="evidence" value="ECO:0007669"/>
    <property type="project" value="UniProtKB-UniRule"/>
</dbReference>
<proteinExistence type="inferred from homology"/>
<evidence type="ECO:0000313" key="3">
    <source>
        <dbReference type="EMBL" id="CEF41971.1"/>
    </source>
</evidence>
<dbReference type="AlphaFoldDB" id="A0A0U5BBQ8"/>
<dbReference type="GO" id="GO:1902660">
    <property type="term" value="P:negative regulation of glucose mediated signaling pathway"/>
    <property type="evidence" value="ECO:0007669"/>
    <property type="project" value="TreeGrafter"/>
</dbReference>
<evidence type="ECO:0000313" key="4">
    <source>
        <dbReference type="Proteomes" id="UP000056109"/>
    </source>
</evidence>
<dbReference type="GO" id="GO:0047555">
    <property type="term" value="F:3',5'-cyclic-GMP phosphodiesterase activity"/>
    <property type="evidence" value="ECO:0007669"/>
    <property type="project" value="TreeGrafter"/>
</dbReference>
<gene>
    <name evidence="3" type="primary">cpdP</name>
    <name evidence="3" type="ORF">ASN_2697</name>
</gene>
<dbReference type="PANTHER" id="PTHR28283">
    <property type="entry name" value="3',5'-CYCLIC-NUCLEOTIDE PHOSPHODIESTERASE 1"/>
    <property type="match status" value="1"/>
</dbReference>
<sequence>MSFTKSIACLLGVALAGNAFWAQPSWSENAPSPASARTGFDILVLGARGGVQDGNLSAYMISPHGDHRAILCDAGTVVNGLNEADHLGKLTDFSKSNQTELTPAGYVLHHVIQGYLISHAHLDHIAGLAISAPDDTPKPLYALQSTLDDLSQYVFNWHIWPNFSDHGNAPFLKTYTYQPLIPTHSQPLQNTAMNVTAWPLSHGPVTSTAFLIKSGSDALLYLGDTGPDPVEKTHKLQTLWRAVASDVQKHQLKAIIMEASYDNSRPDNVLFGHLTPHWVLKSLHDLAQETGDATSLQGLTVVISHIKYTLNTGAKIQETIKRQLDTENDLGVNFVIAEQGLRLHVH</sequence>
<feature type="signal peptide" evidence="2">
    <location>
        <begin position="1"/>
        <end position="21"/>
    </location>
</feature>
<evidence type="ECO:0000256" key="1">
    <source>
        <dbReference type="PIRNR" id="PIRNR000962"/>
    </source>
</evidence>
<dbReference type="Pfam" id="PF02112">
    <property type="entry name" value="PDEase_II"/>
    <property type="match status" value="1"/>
</dbReference>
<keyword evidence="4" id="KW-1185">Reference proteome</keyword>
<dbReference type="SUPFAM" id="SSF56281">
    <property type="entry name" value="Metallo-hydrolase/oxidoreductase"/>
    <property type="match status" value="1"/>
</dbReference>
<dbReference type="PANTHER" id="PTHR28283:SF1">
    <property type="entry name" value="3',5'-CYCLIC-NUCLEOTIDE PHOSPHODIESTERASE 1"/>
    <property type="match status" value="1"/>
</dbReference>
<dbReference type="PIRSF" id="PIRSF000962">
    <property type="entry name" value="Cyc_nuc_PDEase"/>
    <property type="match status" value="1"/>
</dbReference>
<protein>
    <submittedName>
        <fullName evidence="3">3',5'-cyclic-nucleotide phosphodiesterase</fullName>
        <ecNumber evidence="3">3.1.4.17</ecNumber>
    </submittedName>
</protein>
<dbReference type="Gene3D" id="3.60.15.10">
    <property type="entry name" value="Ribonuclease Z/Hydroxyacylglutathione hydrolase-like"/>
    <property type="match status" value="1"/>
</dbReference>
<dbReference type="GeneID" id="34783679"/>
<dbReference type="PATRIC" id="fig|446692.3.peg.2823"/>
<dbReference type="Proteomes" id="UP000056109">
    <property type="component" value="Chromosome I"/>
</dbReference>
<keyword evidence="1 3" id="KW-0378">Hydrolase</keyword>
<dbReference type="InterPro" id="IPR036866">
    <property type="entry name" value="RibonucZ/Hydroxyglut_hydro"/>
</dbReference>
<dbReference type="EMBL" id="LN606600">
    <property type="protein sequence ID" value="CEF41971.1"/>
    <property type="molecule type" value="Genomic_DNA"/>
</dbReference>
<evidence type="ECO:0000256" key="2">
    <source>
        <dbReference type="SAM" id="SignalP"/>
    </source>
</evidence>
<accession>A0A0U5BBQ8</accession>
<dbReference type="PRINTS" id="PR00388">
    <property type="entry name" value="PDIESTERASE2"/>
</dbReference>
<comment type="similarity">
    <text evidence="1">Belongs to the cyclic nucleotide phosphodiesterase class-II family.</text>
</comment>
<feature type="chain" id="PRO_5006855144" evidence="2">
    <location>
        <begin position="22"/>
        <end position="346"/>
    </location>
</feature>
<dbReference type="KEGG" id="asz:ASN_2697"/>
<name>A0A0U5BBQ8_9PROT</name>
<dbReference type="RefSeq" id="WP_082666678.1">
    <property type="nucleotide sequence ID" value="NZ_LN606600.1"/>
</dbReference>